<sequence>MSLSELPFYPVEFYEVLKANDPDHYFKAVHVYKFNAGGTRYLATFEEYERHVYVLQFCLEESSETDDKFDRIANVGPAVAKKVLVTCASIGLSILRENPLASFFFTARPTADKLGKEGKGRNKRLSVYQYFAVFFFDSDHFTHSCSDQRGSYLILNKKYEQQEPDAKEKITDLLDTN</sequence>
<reference evidence="1 2" key="1">
    <citation type="submission" date="2023-07" db="EMBL/GenBank/DDBJ databases">
        <title>Functional and genomic diversity of the sorghum phyllosphere microbiome.</title>
        <authorList>
            <person name="Shade A."/>
        </authorList>
    </citation>
    <scope>NUCLEOTIDE SEQUENCE [LARGE SCALE GENOMIC DNA]</scope>
    <source>
        <strain evidence="1 2">SORGH_AS_1064</strain>
    </source>
</reference>
<accession>A0ABU0TFN0</accession>
<evidence type="ECO:0000313" key="2">
    <source>
        <dbReference type="Proteomes" id="UP001225072"/>
    </source>
</evidence>
<name>A0ABU0TFN0_9FLAO</name>
<dbReference type="Proteomes" id="UP001225072">
    <property type="component" value="Unassembled WGS sequence"/>
</dbReference>
<dbReference type="RefSeq" id="WP_307447266.1">
    <property type="nucleotide sequence ID" value="NZ_JAUTAL010000001.1"/>
</dbReference>
<proteinExistence type="predicted"/>
<dbReference type="EMBL" id="JAUTAL010000001">
    <property type="protein sequence ID" value="MDQ1095864.1"/>
    <property type="molecule type" value="Genomic_DNA"/>
</dbReference>
<protein>
    <submittedName>
        <fullName evidence="1">Uncharacterized protein</fullName>
    </submittedName>
</protein>
<comment type="caution">
    <text evidence="1">The sequence shown here is derived from an EMBL/GenBank/DDBJ whole genome shotgun (WGS) entry which is preliminary data.</text>
</comment>
<organism evidence="1 2">
    <name type="scientific">Chryseobacterium camelliae</name>
    <dbReference type="NCBI Taxonomy" id="1265445"/>
    <lineage>
        <taxon>Bacteria</taxon>
        <taxon>Pseudomonadati</taxon>
        <taxon>Bacteroidota</taxon>
        <taxon>Flavobacteriia</taxon>
        <taxon>Flavobacteriales</taxon>
        <taxon>Weeksellaceae</taxon>
        <taxon>Chryseobacterium group</taxon>
        <taxon>Chryseobacterium</taxon>
    </lineage>
</organism>
<gene>
    <name evidence="1" type="ORF">QE404_001011</name>
</gene>
<keyword evidence="2" id="KW-1185">Reference proteome</keyword>
<evidence type="ECO:0000313" key="1">
    <source>
        <dbReference type="EMBL" id="MDQ1095864.1"/>
    </source>
</evidence>